<accession>A0A6J4KZH8</accession>
<keyword evidence="2" id="KW-0131">Cell cycle</keyword>
<protein>
    <submittedName>
        <fullName evidence="2">Cell division protein MraZ</fullName>
    </submittedName>
</protein>
<dbReference type="AlphaFoldDB" id="A0A6J4KZH8"/>
<organism evidence="2">
    <name type="scientific">uncultured Nocardioidaceae bacterium</name>
    <dbReference type="NCBI Taxonomy" id="253824"/>
    <lineage>
        <taxon>Bacteria</taxon>
        <taxon>Bacillati</taxon>
        <taxon>Actinomycetota</taxon>
        <taxon>Actinomycetes</taxon>
        <taxon>Propionibacteriales</taxon>
        <taxon>Nocardioidaceae</taxon>
        <taxon>environmental samples</taxon>
    </lineage>
</organism>
<sequence length="61" mass="6197">PAGADHHPPEAPGLGLPRQGGRRHRGDDAPGDLGRGRVGRLQRGAGGGVRRALRGGLPGHL</sequence>
<proteinExistence type="predicted"/>
<dbReference type="EMBL" id="CADCUF010000025">
    <property type="protein sequence ID" value="CAA9318139.1"/>
    <property type="molecule type" value="Genomic_DNA"/>
</dbReference>
<evidence type="ECO:0000313" key="2">
    <source>
        <dbReference type="EMBL" id="CAA9318139.1"/>
    </source>
</evidence>
<name>A0A6J4KZH8_9ACTN</name>
<feature type="non-terminal residue" evidence="2">
    <location>
        <position position="1"/>
    </location>
</feature>
<keyword evidence="2" id="KW-0132">Cell division</keyword>
<dbReference type="GO" id="GO:0051301">
    <property type="term" value="P:cell division"/>
    <property type="evidence" value="ECO:0007669"/>
    <property type="project" value="UniProtKB-KW"/>
</dbReference>
<feature type="non-terminal residue" evidence="2">
    <location>
        <position position="61"/>
    </location>
</feature>
<reference evidence="2" key="1">
    <citation type="submission" date="2020-02" db="EMBL/GenBank/DDBJ databases">
        <authorList>
            <person name="Meier V. D."/>
        </authorList>
    </citation>
    <scope>NUCLEOTIDE SEQUENCE</scope>
    <source>
        <strain evidence="2">AVDCRST_MAG24</strain>
    </source>
</reference>
<gene>
    <name evidence="2" type="ORF">AVDCRST_MAG24-202</name>
</gene>
<evidence type="ECO:0000256" key="1">
    <source>
        <dbReference type="SAM" id="MobiDB-lite"/>
    </source>
</evidence>
<feature type="region of interest" description="Disordered" evidence="1">
    <location>
        <begin position="1"/>
        <end position="61"/>
    </location>
</feature>